<keyword evidence="2" id="KW-1185">Reference proteome</keyword>
<accession>A0A5K7Z9J7</accession>
<evidence type="ECO:0000313" key="2">
    <source>
        <dbReference type="Proteomes" id="UP000427769"/>
    </source>
</evidence>
<dbReference type="AlphaFoldDB" id="A0A5K7Z9J7"/>
<reference evidence="1 2" key="1">
    <citation type="submission" date="2019-11" db="EMBL/GenBank/DDBJ databases">
        <title>Comparative genomics of hydrocarbon-degrading Desulfosarcina strains.</title>
        <authorList>
            <person name="Watanabe M."/>
            <person name="Kojima H."/>
            <person name="Fukui M."/>
        </authorList>
    </citation>
    <scope>NUCLEOTIDE SEQUENCE [LARGE SCALE GENOMIC DNA]</scope>
    <source>
        <strain evidence="1 2">PP31</strain>
    </source>
</reference>
<evidence type="ECO:0000313" key="1">
    <source>
        <dbReference type="EMBL" id="BBO78516.1"/>
    </source>
</evidence>
<organism evidence="1 2">
    <name type="scientific">Desulfosarcina widdelii</name>
    <dbReference type="NCBI Taxonomy" id="947919"/>
    <lineage>
        <taxon>Bacteria</taxon>
        <taxon>Pseudomonadati</taxon>
        <taxon>Thermodesulfobacteriota</taxon>
        <taxon>Desulfobacteria</taxon>
        <taxon>Desulfobacterales</taxon>
        <taxon>Desulfosarcinaceae</taxon>
        <taxon>Desulfosarcina</taxon>
    </lineage>
</organism>
<gene>
    <name evidence="1" type="ORF">DSCW_59330</name>
</gene>
<protein>
    <submittedName>
        <fullName evidence="1">Uncharacterized protein</fullName>
    </submittedName>
</protein>
<proteinExistence type="predicted"/>
<dbReference type="Proteomes" id="UP000427769">
    <property type="component" value="Chromosome"/>
</dbReference>
<dbReference type="EMBL" id="AP021875">
    <property type="protein sequence ID" value="BBO78516.1"/>
    <property type="molecule type" value="Genomic_DNA"/>
</dbReference>
<name>A0A5K7Z9J7_9BACT</name>
<dbReference type="KEGG" id="dwd:DSCW_59330"/>
<sequence>MVEPIKKVKYSLRKAYNTPPMFEMSNFTFTLEFAILKNDDGEIGFSVIQLSDLKAMNVNTHYITIHMIIQN</sequence>